<dbReference type="InterPro" id="IPR054708">
    <property type="entry name" value="MTPAP-like_central"/>
</dbReference>
<dbReference type="EMBL" id="GIBP01006827">
    <property type="protein sequence ID" value="NDV35796.1"/>
    <property type="molecule type" value="Transcribed_RNA"/>
</dbReference>
<dbReference type="GO" id="GO:0031123">
    <property type="term" value="P:RNA 3'-end processing"/>
    <property type="evidence" value="ECO:0007669"/>
    <property type="project" value="TreeGrafter"/>
</dbReference>
<accession>A0A6B2LFH6</accession>
<organism evidence="2">
    <name type="scientific">Arcella intermedia</name>
    <dbReference type="NCBI Taxonomy" id="1963864"/>
    <lineage>
        <taxon>Eukaryota</taxon>
        <taxon>Amoebozoa</taxon>
        <taxon>Tubulinea</taxon>
        <taxon>Elardia</taxon>
        <taxon>Arcellinida</taxon>
        <taxon>Sphaerothecina</taxon>
        <taxon>Arcellidae</taxon>
        <taxon>Arcella</taxon>
    </lineage>
</organism>
<sequence length="240" mass="27875">MKGLKKSQVVGILQRIRQALQGKGTLIPKAKIPILKSYYIYERKKIQLDISVANYLGVANTQLIKQYVQLDHRFKFIYFVIRRWATQRKIHGAAYNYISSYAYCIMVIHFLQKADPPVLPCLQDVPPDTPPVFIHGWDCTVLNDLVWKSSNTMDVASLLLDFYKYYAKYDWKKRISIRSDSSSSVVFPSAIIIIEDPFEITHNLGKTVRPQNLAHIKREFERAYKILSHPRPSLSELLKE</sequence>
<dbReference type="InterPro" id="IPR043519">
    <property type="entry name" value="NT_sf"/>
</dbReference>
<dbReference type="SUPFAM" id="SSF81301">
    <property type="entry name" value="Nucleotidyltransferase"/>
    <property type="match status" value="1"/>
</dbReference>
<dbReference type="AlphaFoldDB" id="A0A6B2LFH6"/>
<dbReference type="Pfam" id="PF22600">
    <property type="entry name" value="MTPAP-like_central"/>
    <property type="match status" value="1"/>
</dbReference>
<evidence type="ECO:0000259" key="1">
    <source>
        <dbReference type="Pfam" id="PF22600"/>
    </source>
</evidence>
<protein>
    <recommendedName>
        <fullName evidence="1">Poly(A) RNA polymerase mitochondrial-like central palm domain-containing protein</fullName>
    </recommendedName>
</protein>
<proteinExistence type="predicted"/>
<dbReference type="PANTHER" id="PTHR12271">
    <property type="entry name" value="POLY A POLYMERASE CID PAP -RELATED"/>
    <property type="match status" value="1"/>
</dbReference>
<dbReference type="PANTHER" id="PTHR12271:SF40">
    <property type="entry name" value="POLY(A) RNA POLYMERASE GLD2"/>
    <property type="match status" value="1"/>
</dbReference>
<evidence type="ECO:0000313" key="2">
    <source>
        <dbReference type="EMBL" id="NDV35796.1"/>
    </source>
</evidence>
<reference evidence="2" key="1">
    <citation type="journal article" date="2020" name="J. Eukaryot. Microbiol.">
        <title>De novo Sequencing, Assembly and Annotation of the Transcriptome for the Free-Living Testate Amoeba Arcella intermedia.</title>
        <authorList>
            <person name="Ribeiro G.M."/>
            <person name="Porfirio-Sousa A.L."/>
            <person name="Maurer-Alcala X.X."/>
            <person name="Katz L.A."/>
            <person name="Lahr D.J.G."/>
        </authorList>
    </citation>
    <scope>NUCLEOTIDE SEQUENCE</scope>
</reference>
<name>A0A6B2LFH6_9EUKA</name>
<dbReference type="Gene3D" id="1.10.1410.10">
    <property type="match status" value="1"/>
</dbReference>
<dbReference type="GO" id="GO:0016779">
    <property type="term" value="F:nucleotidyltransferase activity"/>
    <property type="evidence" value="ECO:0007669"/>
    <property type="project" value="TreeGrafter"/>
</dbReference>
<dbReference type="SUPFAM" id="SSF81631">
    <property type="entry name" value="PAP/OAS1 substrate-binding domain"/>
    <property type="match status" value="1"/>
</dbReference>
<feature type="domain" description="Poly(A) RNA polymerase mitochondrial-like central palm" evidence="1">
    <location>
        <begin position="14"/>
        <end position="69"/>
    </location>
</feature>